<evidence type="ECO:0000313" key="1">
    <source>
        <dbReference type="EMBL" id="OOR87060.1"/>
    </source>
</evidence>
<evidence type="ECO:0000313" key="3">
    <source>
        <dbReference type="Proteomes" id="UP000190435"/>
    </source>
</evidence>
<evidence type="ECO:0000313" key="2">
    <source>
        <dbReference type="EMBL" id="STZ13559.1"/>
    </source>
</evidence>
<accession>A0A1S9ZUE1</accession>
<dbReference type="EMBL" id="MUXU01000088">
    <property type="protein sequence ID" value="OOR87060.1"/>
    <property type="molecule type" value="Genomic_DNA"/>
</dbReference>
<sequence length="71" mass="7728">MLSDAGKFYFGTSAKDGVITWGEFRAALRYLNDKGEPHNLAPEALQQNPNAVATVNALLEQKLGNVVHLSE</sequence>
<evidence type="ECO:0000313" key="4">
    <source>
        <dbReference type="Proteomes" id="UP000255279"/>
    </source>
</evidence>
<dbReference type="Proteomes" id="UP000190435">
    <property type="component" value="Unassembled WGS sequence"/>
</dbReference>
<protein>
    <submittedName>
        <fullName evidence="1">Uncharacterized protein</fullName>
    </submittedName>
</protein>
<organism evidence="1 3">
    <name type="scientific">Moraxella caviae</name>
    <dbReference type="NCBI Taxonomy" id="34060"/>
    <lineage>
        <taxon>Bacteria</taxon>
        <taxon>Pseudomonadati</taxon>
        <taxon>Pseudomonadota</taxon>
        <taxon>Gammaproteobacteria</taxon>
        <taxon>Moraxellales</taxon>
        <taxon>Moraxellaceae</taxon>
        <taxon>Moraxella</taxon>
    </lineage>
</organism>
<dbReference type="RefSeq" id="WP_078277581.1">
    <property type="nucleotide sequence ID" value="NZ_UGQE01000002.1"/>
</dbReference>
<reference evidence="1 3" key="1">
    <citation type="submission" date="2017-02" db="EMBL/GenBank/DDBJ databases">
        <title>Draft genome sequence of Moraxella caviae CCUG 355 type strain.</title>
        <authorList>
            <person name="Engstrom-Jakobsson H."/>
            <person name="Salva-Serra F."/>
            <person name="Thorell K."/>
            <person name="Gonzales-Siles L."/>
            <person name="Karlsson R."/>
            <person name="Boulund F."/>
            <person name="Engstrand L."/>
            <person name="Moore E."/>
        </authorList>
    </citation>
    <scope>NUCLEOTIDE SEQUENCE [LARGE SCALE GENOMIC DNA]</scope>
    <source>
        <strain evidence="1 3">CCUG 355</strain>
    </source>
</reference>
<gene>
    <name evidence="1" type="ORF">B0181_11270</name>
    <name evidence="2" type="ORF">NCTC10293_01133</name>
</gene>
<dbReference type="Proteomes" id="UP000255279">
    <property type="component" value="Unassembled WGS sequence"/>
</dbReference>
<dbReference type="EMBL" id="UGQE01000002">
    <property type="protein sequence ID" value="STZ13559.1"/>
    <property type="molecule type" value="Genomic_DNA"/>
</dbReference>
<proteinExistence type="predicted"/>
<name>A0A1S9ZUE1_9GAMM</name>
<reference evidence="2 4" key="2">
    <citation type="submission" date="2018-06" db="EMBL/GenBank/DDBJ databases">
        <authorList>
            <consortium name="Pathogen Informatics"/>
            <person name="Doyle S."/>
        </authorList>
    </citation>
    <scope>NUCLEOTIDE SEQUENCE [LARGE SCALE GENOMIC DNA]</scope>
    <source>
        <strain evidence="2 4">NCTC10293</strain>
    </source>
</reference>
<keyword evidence="3" id="KW-1185">Reference proteome</keyword>
<dbReference type="AlphaFoldDB" id="A0A1S9ZUE1"/>